<feature type="region of interest" description="Disordered" evidence="1">
    <location>
        <begin position="112"/>
        <end position="131"/>
    </location>
</feature>
<gene>
    <name evidence="2" type="ORF">Tco_0878542</name>
</gene>
<sequence>MGEVDIDTITMEQYLALTRGNQAPGVVKPAIRNNVNFEIKSQFMREHREDTFSRNKNDDAHEHVEKILDIVSLFNIPGVTHDAVMLCVFPITFTGAAKRWFDRIPSGVNSTLADHSQKWHDGSRRESSGSSDGIAVITRKLDSLGRDMKKLKENVHAIQVGCKICEGAHLDKDHLLNKEVKRVEEVKYGEFRRSFPNNGGNEARYRVGPPRYYTRVENRQPFSERKPSLEELIKKHIEESTKRRNENEEWMKKL</sequence>
<reference evidence="2" key="2">
    <citation type="submission" date="2022-01" db="EMBL/GenBank/DDBJ databases">
        <authorList>
            <person name="Yamashiro T."/>
            <person name="Shiraishi A."/>
            <person name="Satake H."/>
            <person name="Nakayama K."/>
        </authorList>
    </citation>
    <scope>NUCLEOTIDE SEQUENCE</scope>
</reference>
<feature type="compositionally biased region" description="Basic and acidic residues" evidence="1">
    <location>
        <begin position="115"/>
        <end position="127"/>
    </location>
</feature>
<evidence type="ECO:0000313" key="3">
    <source>
        <dbReference type="Proteomes" id="UP001151760"/>
    </source>
</evidence>
<dbReference type="EMBL" id="BQNB010013750">
    <property type="protein sequence ID" value="GJT19836.1"/>
    <property type="molecule type" value="Genomic_DNA"/>
</dbReference>
<comment type="caution">
    <text evidence="2">The sequence shown here is derived from an EMBL/GenBank/DDBJ whole genome shotgun (WGS) entry which is preliminary data.</text>
</comment>
<evidence type="ECO:0008006" key="4">
    <source>
        <dbReference type="Google" id="ProtNLM"/>
    </source>
</evidence>
<protein>
    <recommendedName>
        <fullName evidence="4">Retrotransposon gag domain-containing protein</fullName>
    </recommendedName>
</protein>
<accession>A0ABQ5BY85</accession>
<proteinExistence type="predicted"/>
<keyword evidence="3" id="KW-1185">Reference proteome</keyword>
<reference evidence="2" key="1">
    <citation type="journal article" date="2022" name="Int. J. Mol. Sci.">
        <title>Draft Genome of Tanacetum Coccineum: Genomic Comparison of Closely Related Tanacetum-Family Plants.</title>
        <authorList>
            <person name="Yamashiro T."/>
            <person name="Shiraishi A."/>
            <person name="Nakayama K."/>
            <person name="Satake H."/>
        </authorList>
    </citation>
    <scope>NUCLEOTIDE SEQUENCE</scope>
</reference>
<evidence type="ECO:0000256" key="1">
    <source>
        <dbReference type="SAM" id="MobiDB-lite"/>
    </source>
</evidence>
<organism evidence="2 3">
    <name type="scientific">Tanacetum coccineum</name>
    <dbReference type="NCBI Taxonomy" id="301880"/>
    <lineage>
        <taxon>Eukaryota</taxon>
        <taxon>Viridiplantae</taxon>
        <taxon>Streptophyta</taxon>
        <taxon>Embryophyta</taxon>
        <taxon>Tracheophyta</taxon>
        <taxon>Spermatophyta</taxon>
        <taxon>Magnoliopsida</taxon>
        <taxon>eudicotyledons</taxon>
        <taxon>Gunneridae</taxon>
        <taxon>Pentapetalae</taxon>
        <taxon>asterids</taxon>
        <taxon>campanulids</taxon>
        <taxon>Asterales</taxon>
        <taxon>Asteraceae</taxon>
        <taxon>Asteroideae</taxon>
        <taxon>Anthemideae</taxon>
        <taxon>Anthemidinae</taxon>
        <taxon>Tanacetum</taxon>
    </lineage>
</organism>
<dbReference type="Proteomes" id="UP001151760">
    <property type="component" value="Unassembled WGS sequence"/>
</dbReference>
<name>A0ABQ5BY85_9ASTR</name>
<evidence type="ECO:0000313" key="2">
    <source>
        <dbReference type="EMBL" id="GJT19836.1"/>
    </source>
</evidence>